<keyword evidence="1" id="KW-0812">Transmembrane</keyword>
<dbReference type="Proteomes" id="UP000320085">
    <property type="component" value="Unassembled WGS sequence"/>
</dbReference>
<dbReference type="RefSeq" id="WP_141824489.1">
    <property type="nucleotide sequence ID" value="NZ_BAAAQC010000011.1"/>
</dbReference>
<keyword evidence="1" id="KW-0472">Membrane</keyword>
<feature type="transmembrane region" description="Helical" evidence="1">
    <location>
        <begin position="21"/>
        <end position="49"/>
    </location>
</feature>
<evidence type="ECO:0000256" key="1">
    <source>
        <dbReference type="SAM" id="Phobius"/>
    </source>
</evidence>
<comment type="caution">
    <text evidence="3">The sequence shown here is derived from an EMBL/GenBank/DDBJ whole genome shotgun (WGS) entry which is preliminary data.</text>
</comment>
<dbReference type="Pfam" id="PF13400">
    <property type="entry name" value="Tad"/>
    <property type="match status" value="1"/>
</dbReference>
<feature type="domain" description="Putative Flp pilus-assembly TadG-like N-terminal" evidence="2">
    <location>
        <begin position="19"/>
        <end position="64"/>
    </location>
</feature>
<reference evidence="3 4" key="1">
    <citation type="submission" date="2019-06" db="EMBL/GenBank/DDBJ databases">
        <title>Sequencing the genomes of 1000 actinobacteria strains.</title>
        <authorList>
            <person name="Klenk H.-P."/>
        </authorList>
    </citation>
    <scope>NUCLEOTIDE SEQUENCE [LARGE SCALE GENOMIC DNA]</scope>
    <source>
        <strain evidence="3 4">DSM 21776</strain>
    </source>
</reference>
<sequence length="443" mass="45103">MRWVRLRLGYASDARRDKGAVATLFAVLLAGGVVIGMLALTVDIGGFWVERRELQNSADAASLSLASICAKKASDCDPLVTPASLNPLINANAGADQASQLLTDVSPTMTKGQCARTPTGLSFPNMPTCESVGSDAVPSQLSKCPAVPAWLRGAGAGIPFVEVYTQTEHNGSTVLPPAFSQALVGGPGSPMTVSACARAAWGPPGVRTGSVSITISSCEWNTMTNGGTSYVNSLPVGAFPGYGGSGQPPMPSASQEIVINLAIPNPPTPPNPDDFCQVNGKDTPGGFGYVSPTAPSTCVADITTDNWVNILNGNNATNACESALSSLYGKVIQIPVYDCILQSMSVPTGPPPTGPGACLGGPGAGGAKAYYHIAGWANFYLSGYKVGGGPASERVSVRTGSLPCTGSVRCLSGWYVKGSLDATSIAPPSPGNDFGAFTVLPAG</sequence>
<dbReference type="EMBL" id="VFQF01000003">
    <property type="protein sequence ID" value="TQN45241.1"/>
    <property type="molecule type" value="Genomic_DNA"/>
</dbReference>
<dbReference type="AlphaFoldDB" id="A0A543PME3"/>
<accession>A0A543PME3</accession>
<protein>
    <submittedName>
        <fullName evidence="3">Putative Flp pilus-assembly TadE/G-like protein</fullName>
    </submittedName>
</protein>
<dbReference type="OrthoDB" id="5187898at2"/>
<keyword evidence="1" id="KW-1133">Transmembrane helix</keyword>
<evidence type="ECO:0000313" key="3">
    <source>
        <dbReference type="EMBL" id="TQN45241.1"/>
    </source>
</evidence>
<gene>
    <name evidence="3" type="ORF">FHX52_4477</name>
</gene>
<name>A0A543PME3_9MICO</name>
<evidence type="ECO:0000259" key="2">
    <source>
        <dbReference type="Pfam" id="PF13400"/>
    </source>
</evidence>
<evidence type="ECO:0000313" key="4">
    <source>
        <dbReference type="Proteomes" id="UP000320085"/>
    </source>
</evidence>
<dbReference type="InterPro" id="IPR028087">
    <property type="entry name" value="Tad_N"/>
</dbReference>
<organism evidence="3 4">
    <name type="scientific">Humibacillus xanthopallidus</name>
    <dbReference type="NCBI Taxonomy" id="412689"/>
    <lineage>
        <taxon>Bacteria</taxon>
        <taxon>Bacillati</taxon>
        <taxon>Actinomycetota</taxon>
        <taxon>Actinomycetes</taxon>
        <taxon>Micrococcales</taxon>
        <taxon>Intrasporangiaceae</taxon>
        <taxon>Humibacillus</taxon>
    </lineage>
</organism>
<proteinExistence type="predicted"/>